<evidence type="ECO:0000313" key="2">
    <source>
        <dbReference type="Proteomes" id="UP001296943"/>
    </source>
</evidence>
<dbReference type="RefSeq" id="WP_204500789.1">
    <property type="nucleotide sequence ID" value="NZ_JAFBDR010000017.1"/>
</dbReference>
<comment type="caution">
    <text evidence="1">The sequence shown here is derived from an EMBL/GenBank/DDBJ whole genome shotgun (WGS) entry which is preliminary data.</text>
</comment>
<reference evidence="1 2" key="1">
    <citation type="submission" date="2021-01" db="EMBL/GenBank/DDBJ databases">
        <title>Genomic Encyclopedia of Type Strains, Phase IV (KMG-IV): sequencing the most valuable type-strain genomes for metagenomic binning, comparative biology and taxonomic classification.</title>
        <authorList>
            <person name="Goeker M."/>
        </authorList>
    </citation>
    <scope>NUCLEOTIDE SEQUENCE [LARGE SCALE GENOMIC DNA]</scope>
    <source>
        <strain evidence="1 2">DSM 23711</strain>
    </source>
</reference>
<accession>A0ABS2N2U0</accession>
<organism evidence="1 2">
    <name type="scientific">Aquibacillus albus</name>
    <dbReference type="NCBI Taxonomy" id="1168171"/>
    <lineage>
        <taxon>Bacteria</taxon>
        <taxon>Bacillati</taxon>
        <taxon>Bacillota</taxon>
        <taxon>Bacilli</taxon>
        <taxon>Bacillales</taxon>
        <taxon>Bacillaceae</taxon>
        <taxon>Aquibacillus</taxon>
    </lineage>
</organism>
<keyword evidence="2" id="KW-1185">Reference proteome</keyword>
<protein>
    <submittedName>
        <fullName evidence="1">Uncharacterized protein</fullName>
    </submittedName>
</protein>
<name>A0ABS2N2U0_9BACI</name>
<sequence>MYLREVKNLQFFSLLTLKHVEDRLIITADFPKDFLVENKLDKPFLYVTLYVRGGAIIKIIDEGTAKLYTPSKREIAPETYNQIIQFAAKHAPQFKNLYNFNN</sequence>
<dbReference type="EMBL" id="JAFBDR010000017">
    <property type="protein sequence ID" value="MBM7572414.1"/>
    <property type="molecule type" value="Genomic_DNA"/>
</dbReference>
<dbReference type="Proteomes" id="UP001296943">
    <property type="component" value="Unassembled WGS sequence"/>
</dbReference>
<proteinExistence type="predicted"/>
<gene>
    <name evidence="1" type="ORF">JOC48_002918</name>
</gene>
<evidence type="ECO:0000313" key="1">
    <source>
        <dbReference type="EMBL" id="MBM7572414.1"/>
    </source>
</evidence>